<comment type="similarity">
    <text evidence="3">Belongs to the peptidase M50B family.</text>
</comment>
<evidence type="ECO:0000256" key="4">
    <source>
        <dbReference type="ARBA" id="ARBA00022670"/>
    </source>
</evidence>
<dbReference type="EMBL" id="JAAPAO010000214">
    <property type="protein sequence ID" value="KAF4667312.1"/>
    <property type="molecule type" value="Genomic_DNA"/>
</dbReference>
<evidence type="ECO:0000313" key="14">
    <source>
        <dbReference type="EMBL" id="KAF4667312.1"/>
    </source>
</evidence>
<keyword evidence="4" id="KW-0645">Protease</keyword>
<comment type="caution">
    <text evidence="14">The sequence shown here is derived from an EMBL/GenBank/DDBJ whole genome shotgun (WGS) entry which is preliminary data.</text>
</comment>
<dbReference type="PANTHER" id="PTHR39188">
    <property type="entry name" value="MEMBRANE-ASSOCIATED ZINC METALLOPROTEASE M50B"/>
    <property type="match status" value="1"/>
</dbReference>
<keyword evidence="6" id="KW-0479">Metal-binding</keyword>
<evidence type="ECO:0000256" key="12">
    <source>
        <dbReference type="SAM" id="Phobius"/>
    </source>
</evidence>
<keyword evidence="10" id="KW-0482">Metalloprotease</keyword>
<keyword evidence="15" id="KW-1185">Reference proteome</keyword>
<dbReference type="Pfam" id="PF02163">
    <property type="entry name" value="Peptidase_M50"/>
    <property type="match status" value="1"/>
</dbReference>
<keyword evidence="8" id="KW-0862">Zinc</keyword>
<evidence type="ECO:0000259" key="13">
    <source>
        <dbReference type="Pfam" id="PF02163"/>
    </source>
</evidence>
<feature type="non-terminal residue" evidence="14">
    <location>
        <position position="1"/>
    </location>
</feature>
<dbReference type="GO" id="GO:0008237">
    <property type="term" value="F:metallopeptidase activity"/>
    <property type="evidence" value="ECO:0007669"/>
    <property type="project" value="UniProtKB-KW"/>
</dbReference>
<evidence type="ECO:0000256" key="11">
    <source>
        <dbReference type="ARBA" id="ARBA00023136"/>
    </source>
</evidence>
<gene>
    <name evidence="14" type="ORF">FOL47_003635</name>
</gene>
<name>A0A7J6M6W1_PERCH</name>
<dbReference type="InterPro" id="IPR013785">
    <property type="entry name" value="Aldolase_TIM"/>
</dbReference>
<dbReference type="AlphaFoldDB" id="A0A7J6M6W1"/>
<keyword evidence="11 12" id="KW-0472">Membrane</keyword>
<dbReference type="GO" id="GO:0016020">
    <property type="term" value="C:membrane"/>
    <property type="evidence" value="ECO:0007669"/>
    <property type="project" value="UniProtKB-SubCell"/>
</dbReference>
<dbReference type="GO" id="GO:0046872">
    <property type="term" value="F:metal ion binding"/>
    <property type="evidence" value="ECO:0007669"/>
    <property type="project" value="UniProtKB-KW"/>
</dbReference>
<evidence type="ECO:0000256" key="6">
    <source>
        <dbReference type="ARBA" id="ARBA00022723"/>
    </source>
</evidence>
<evidence type="ECO:0000256" key="10">
    <source>
        <dbReference type="ARBA" id="ARBA00023049"/>
    </source>
</evidence>
<dbReference type="Proteomes" id="UP000591131">
    <property type="component" value="Unassembled WGS sequence"/>
</dbReference>
<evidence type="ECO:0000256" key="2">
    <source>
        <dbReference type="ARBA" id="ARBA00004141"/>
    </source>
</evidence>
<evidence type="ECO:0000256" key="8">
    <source>
        <dbReference type="ARBA" id="ARBA00022833"/>
    </source>
</evidence>
<accession>A0A7J6M6W1</accession>
<keyword evidence="7" id="KW-0378">Hydrolase</keyword>
<dbReference type="GO" id="GO:0006508">
    <property type="term" value="P:proteolysis"/>
    <property type="evidence" value="ECO:0007669"/>
    <property type="project" value="UniProtKB-KW"/>
</dbReference>
<evidence type="ECO:0000256" key="9">
    <source>
        <dbReference type="ARBA" id="ARBA00022989"/>
    </source>
</evidence>
<dbReference type="InterPro" id="IPR017853">
    <property type="entry name" value="GH"/>
</dbReference>
<keyword evidence="9 12" id="KW-1133">Transmembrane helix</keyword>
<dbReference type="SUPFAM" id="SSF51445">
    <property type="entry name" value="(Trans)glycosidases"/>
    <property type="match status" value="1"/>
</dbReference>
<evidence type="ECO:0000256" key="1">
    <source>
        <dbReference type="ARBA" id="ARBA00001947"/>
    </source>
</evidence>
<evidence type="ECO:0000256" key="7">
    <source>
        <dbReference type="ARBA" id="ARBA00022801"/>
    </source>
</evidence>
<feature type="transmembrane region" description="Helical" evidence="12">
    <location>
        <begin position="105"/>
        <end position="125"/>
    </location>
</feature>
<feature type="transmembrane region" description="Helical" evidence="12">
    <location>
        <begin position="36"/>
        <end position="65"/>
    </location>
</feature>
<dbReference type="Gene3D" id="3.20.20.70">
    <property type="entry name" value="Aldolase class I"/>
    <property type="match status" value="1"/>
</dbReference>
<dbReference type="InterPro" id="IPR008915">
    <property type="entry name" value="Peptidase_M50"/>
</dbReference>
<keyword evidence="5 12" id="KW-0812">Transmembrane</keyword>
<dbReference type="OrthoDB" id="445117at2759"/>
<evidence type="ECO:0000313" key="15">
    <source>
        <dbReference type="Proteomes" id="UP000591131"/>
    </source>
</evidence>
<evidence type="ECO:0000256" key="3">
    <source>
        <dbReference type="ARBA" id="ARBA00007931"/>
    </source>
</evidence>
<feature type="domain" description="Peptidase M50" evidence="13">
    <location>
        <begin position="56"/>
        <end position="126"/>
    </location>
</feature>
<comment type="subcellular location">
    <subcellularLocation>
        <location evidence="2">Membrane</location>
        <topology evidence="2">Multi-pass membrane protein</topology>
    </subcellularLocation>
</comment>
<sequence>MANLGLPATIEEDGDFTVTLYKGNRILPKIRLHPTLAFYIIAQLILFMSVFGLASVAIILVTVFLHEMGHVAAARLVGGHTDEVVLWPLGGLGVSWYERTFVNKVVVTMSGPIVNGLLFGIWFLAGGADFKDWELNENEDETAEGYIYLVVIALPKREELRGVPMGTLEDAFRLGVNVLPRSPGRSISDGEKMRIEGDRVGLEVLENGKAFEARAVFDGDEDDAVDLGTLFYIETTDGCKAYPEVCRASEGDSEEEVLTLEGRGWNKKRLRIDFECRCDNDVSLSVKWTGMVTAIERTESLVVTPVARVAVRIISDAPLELKSLLLLDIPLDDSKRSEDNEPYKTGVVDGSPVVIPERSLFCGLEHPRAKNTIDEGSGRVAGFIRRPILDFGYSAAVGKFDPRKGSSSLFKTFADYVEMIRAAPYHSWLHYNTWYDLRYKPCIEVEVGGKDPFCEYSKKFTEDNINQRIDAIATSLEKNGVKLDGVLLDDGWDDWDTLWGVNKKAFPRGDLSEVARRAQEKHGVKLGVWMSPFGG</sequence>
<dbReference type="PANTHER" id="PTHR39188:SF3">
    <property type="entry name" value="STAGE IV SPORULATION PROTEIN FB"/>
    <property type="match status" value="1"/>
</dbReference>
<protein>
    <recommendedName>
        <fullName evidence="13">Peptidase M50 domain-containing protein</fullName>
    </recommendedName>
</protein>
<comment type="cofactor">
    <cofactor evidence="1">
        <name>Zn(2+)</name>
        <dbReference type="ChEBI" id="CHEBI:29105"/>
    </cofactor>
</comment>
<proteinExistence type="inferred from homology"/>
<organism evidence="14 15">
    <name type="scientific">Perkinsus chesapeaki</name>
    <name type="common">Clam parasite</name>
    <name type="synonym">Perkinsus andrewsi</name>
    <dbReference type="NCBI Taxonomy" id="330153"/>
    <lineage>
        <taxon>Eukaryota</taxon>
        <taxon>Sar</taxon>
        <taxon>Alveolata</taxon>
        <taxon>Perkinsozoa</taxon>
        <taxon>Perkinsea</taxon>
        <taxon>Perkinsida</taxon>
        <taxon>Perkinsidae</taxon>
        <taxon>Perkinsus</taxon>
    </lineage>
</organism>
<reference evidence="14 15" key="1">
    <citation type="submission" date="2020-04" db="EMBL/GenBank/DDBJ databases">
        <title>Perkinsus chesapeaki whole genome sequence.</title>
        <authorList>
            <person name="Bogema D.R."/>
        </authorList>
    </citation>
    <scope>NUCLEOTIDE SEQUENCE [LARGE SCALE GENOMIC DNA]</scope>
    <source>
        <strain evidence="14">ATCC PRA-425</strain>
    </source>
</reference>
<evidence type="ECO:0000256" key="5">
    <source>
        <dbReference type="ARBA" id="ARBA00022692"/>
    </source>
</evidence>